<name>A0ABS8HJS7_9XANT</name>
<dbReference type="InterPro" id="IPR036388">
    <property type="entry name" value="WH-like_DNA-bd_sf"/>
</dbReference>
<evidence type="ECO:0000256" key="4">
    <source>
        <dbReference type="ARBA" id="ARBA00023163"/>
    </source>
</evidence>
<dbReference type="RefSeq" id="WP_029221378.1">
    <property type="nucleotide sequence ID" value="NZ_CAWLZN010000001.1"/>
</dbReference>
<comment type="similarity">
    <text evidence="1">Belongs to the LysR transcriptional regulatory family.</text>
</comment>
<evidence type="ECO:0000313" key="8">
    <source>
        <dbReference type="Proteomes" id="UP001199206"/>
    </source>
</evidence>
<evidence type="ECO:0000256" key="3">
    <source>
        <dbReference type="ARBA" id="ARBA00023125"/>
    </source>
</evidence>
<proteinExistence type="inferred from homology"/>
<keyword evidence="2" id="KW-0805">Transcription regulation</keyword>
<sequence>MSRPPLHALQGFVSAVRLGNLSRAAATMHLTVSALSHQMRALEQRLGYPLLQRHARGVTATPQGQQLLDRIAPHLDAIAEAFQPFGPRRDDTLTLSVTPSMASTWLVPRLGGFLADHPTIEINLLSSERLVDFERQQQVDGAMRIGAGHWPGVVAEPLFDDWLVPMASPALIARMGGVDAPPLQDWPLLGDPDDAWRRWFAAFGGAAPRRYVAVLDESEAHHRAALEGVGVALGRVTRARLLLASGQLVALSTQRLKTGWSHYLVYPPRSAAHAGFLAFRAWLQLQAREHITHAQQTANAPTAPPAAPTTAPPATRRRKPPRTLPA</sequence>
<dbReference type="Pfam" id="PF03466">
    <property type="entry name" value="LysR_substrate"/>
    <property type="match status" value="1"/>
</dbReference>
<dbReference type="CDD" id="cd08432">
    <property type="entry name" value="PBP2_GcdR_TrpI_HvrB_AmpR_like"/>
    <property type="match status" value="1"/>
</dbReference>
<evidence type="ECO:0000259" key="6">
    <source>
        <dbReference type="PROSITE" id="PS50931"/>
    </source>
</evidence>
<protein>
    <submittedName>
        <fullName evidence="7">LysR family transcriptional regulator</fullName>
    </submittedName>
</protein>
<keyword evidence="8" id="KW-1185">Reference proteome</keyword>
<keyword evidence="4" id="KW-0804">Transcription</keyword>
<feature type="domain" description="HTH lysR-type" evidence="6">
    <location>
        <begin position="4"/>
        <end position="61"/>
    </location>
</feature>
<accession>A0ABS8HJS7</accession>
<feature type="compositionally biased region" description="Pro residues" evidence="5">
    <location>
        <begin position="302"/>
        <end position="311"/>
    </location>
</feature>
<dbReference type="EMBL" id="JAJGQJ010000096">
    <property type="protein sequence ID" value="MCC4622460.1"/>
    <property type="molecule type" value="Genomic_DNA"/>
</dbReference>
<gene>
    <name evidence="7" type="ORF">LL965_21250</name>
</gene>
<dbReference type="Gene3D" id="1.10.10.10">
    <property type="entry name" value="Winged helix-like DNA-binding domain superfamily/Winged helix DNA-binding domain"/>
    <property type="match status" value="1"/>
</dbReference>
<dbReference type="InterPro" id="IPR036390">
    <property type="entry name" value="WH_DNA-bd_sf"/>
</dbReference>
<comment type="caution">
    <text evidence="7">The sequence shown here is derived from an EMBL/GenBank/DDBJ whole genome shotgun (WGS) entry which is preliminary data.</text>
</comment>
<dbReference type="InterPro" id="IPR005119">
    <property type="entry name" value="LysR_subst-bd"/>
</dbReference>
<dbReference type="SUPFAM" id="SSF46785">
    <property type="entry name" value="Winged helix' DNA-binding domain"/>
    <property type="match status" value="1"/>
</dbReference>
<dbReference type="PANTHER" id="PTHR30537:SF79">
    <property type="entry name" value="TRANSCRIPTIONAL REGULATOR-RELATED"/>
    <property type="match status" value="1"/>
</dbReference>
<evidence type="ECO:0000256" key="2">
    <source>
        <dbReference type="ARBA" id="ARBA00023015"/>
    </source>
</evidence>
<dbReference type="Proteomes" id="UP001199206">
    <property type="component" value="Unassembled WGS sequence"/>
</dbReference>
<feature type="region of interest" description="Disordered" evidence="5">
    <location>
        <begin position="293"/>
        <end position="326"/>
    </location>
</feature>
<dbReference type="InterPro" id="IPR000847">
    <property type="entry name" value="LysR_HTH_N"/>
</dbReference>
<evidence type="ECO:0000256" key="1">
    <source>
        <dbReference type="ARBA" id="ARBA00009437"/>
    </source>
</evidence>
<evidence type="ECO:0000256" key="5">
    <source>
        <dbReference type="SAM" id="MobiDB-lite"/>
    </source>
</evidence>
<dbReference type="SUPFAM" id="SSF53850">
    <property type="entry name" value="Periplasmic binding protein-like II"/>
    <property type="match status" value="1"/>
</dbReference>
<reference evidence="7 8" key="1">
    <citation type="submission" date="2021-10" db="EMBL/GenBank/DDBJ databases">
        <title>Genome sequencing of Xanthomonas strains from NCPPB.</title>
        <authorList>
            <person name="Hussein R."/>
            <person name="Harrison J."/>
            <person name="Studholme D.J."/>
            <person name="Vicente J."/>
            <person name="Grant M."/>
        </authorList>
    </citation>
    <scope>NUCLEOTIDE SEQUENCE [LARGE SCALE GENOMIC DNA]</scope>
    <source>
        <strain evidence="7 8">NCPPB 101</strain>
    </source>
</reference>
<dbReference type="Pfam" id="PF00126">
    <property type="entry name" value="HTH_1"/>
    <property type="match status" value="1"/>
</dbReference>
<dbReference type="Gene3D" id="3.40.190.10">
    <property type="entry name" value="Periplasmic binding protein-like II"/>
    <property type="match status" value="2"/>
</dbReference>
<organism evidence="7 8">
    <name type="scientific">Xanthomonas cassavae CFBP 4642</name>
    <dbReference type="NCBI Taxonomy" id="1219375"/>
    <lineage>
        <taxon>Bacteria</taxon>
        <taxon>Pseudomonadati</taxon>
        <taxon>Pseudomonadota</taxon>
        <taxon>Gammaproteobacteria</taxon>
        <taxon>Lysobacterales</taxon>
        <taxon>Lysobacteraceae</taxon>
        <taxon>Xanthomonas</taxon>
    </lineage>
</organism>
<dbReference type="InterPro" id="IPR058163">
    <property type="entry name" value="LysR-type_TF_proteobact-type"/>
</dbReference>
<dbReference type="PROSITE" id="PS50931">
    <property type="entry name" value="HTH_LYSR"/>
    <property type="match status" value="1"/>
</dbReference>
<keyword evidence="3" id="KW-0238">DNA-binding</keyword>
<evidence type="ECO:0000313" key="7">
    <source>
        <dbReference type="EMBL" id="MCC4622460.1"/>
    </source>
</evidence>
<feature type="compositionally biased region" description="Basic residues" evidence="5">
    <location>
        <begin position="315"/>
        <end position="326"/>
    </location>
</feature>
<dbReference type="PANTHER" id="PTHR30537">
    <property type="entry name" value="HTH-TYPE TRANSCRIPTIONAL REGULATOR"/>
    <property type="match status" value="1"/>
</dbReference>